<accession>A0A1I7XII8</accession>
<dbReference type="WBParaSite" id="Hba_17564">
    <property type="protein sequence ID" value="Hba_17564"/>
    <property type="gene ID" value="Hba_17564"/>
</dbReference>
<keyword evidence="1" id="KW-0732">Signal</keyword>
<protein>
    <submittedName>
        <fullName evidence="4">Apple domain-containing protein</fullName>
    </submittedName>
</protein>
<keyword evidence="3" id="KW-1185">Reference proteome</keyword>
<dbReference type="AlphaFoldDB" id="A0A1I7XII8"/>
<feature type="chain" id="PRO_5009311191" evidence="1">
    <location>
        <begin position="18"/>
        <end position="125"/>
    </location>
</feature>
<sequence>MWTNLLWLAAWLSAISSAPVNLPQTITCPDNNIFVFVNESATNRAPYIFVELKSIDLQDCIFKCFGNQFCYSLKYDHNSVEPCSLFYFSAYNCSNQNLVKADTVKYNGKAITIDCLRCPSNGDFG</sequence>
<feature type="signal peptide" evidence="1">
    <location>
        <begin position="1"/>
        <end position="17"/>
    </location>
</feature>
<dbReference type="PANTHER" id="PTHR21583">
    <property type="entry name" value="ELYS PROTEIN"/>
    <property type="match status" value="1"/>
</dbReference>
<evidence type="ECO:0000313" key="4">
    <source>
        <dbReference type="WBParaSite" id="Hba_17564"/>
    </source>
</evidence>
<dbReference type="InterPro" id="IPR052620">
    <property type="entry name" value="ELYS/MEL-28_NucAsmblyFactor"/>
</dbReference>
<proteinExistence type="predicted"/>
<name>A0A1I7XII8_HETBA</name>
<dbReference type="PANTHER" id="PTHR21583:SF8">
    <property type="entry name" value="PROTEIN ELYS"/>
    <property type="match status" value="1"/>
</dbReference>
<reference evidence="4" key="1">
    <citation type="submission" date="2016-11" db="UniProtKB">
        <authorList>
            <consortium name="WormBaseParasite"/>
        </authorList>
    </citation>
    <scope>IDENTIFICATION</scope>
</reference>
<dbReference type="Proteomes" id="UP000095283">
    <property type="component" value="Unplaced"/>
</dbReference>
<organism evidence="3 4">
    <name type="scientific">Heterorhabditis bacteriophora</name>
    <name type="common">Entomopathogenic nematode worm</name>
    <dbReference type="NCBI Taxonomy" id="37862"/>
    <lineage>
        <taxon>Eukaryota</taxon>
        <taxon>Metazoa</taxon>
        <taxon>Ecdysozoa</taxon>
        <taxon>Nematoda</taxon>
        <taxon>Chromadorea</taxon>
        <taxon>Rhabditida</taxon>
        <taxon>Rhabditina</taxon>
        <taxon>Rhabditomorpha</taxon>
        <taxon>Strongyloidea</taxon>
        <taxon>Heterorhabditidae</taxon>
        <taxon>Heterorhabditis</taxon>
    </lineage>
</organism>
<dbReference type="InterPro" id="IPR003609">
    <property type="entry name" value="Pan_app"/>
</dbReference>
<feature type="domain" description="Apple" evidence="2">
    <location>
        <begin position="28"/>
        <end position="111"/>
    </location>
</feature>
<evidence type="ECO:0000256" key="1">
    <source>
        <dbReference type="SAM" id="SignalP"/>
    </source>
</evidence>
<evidence type="ECO:0000259" key="2">
    <source>
        <dbReference type="PROSITE" id="PS50948"/>
    </source>
</evidence>
<dbReference type="PROSITE" id="PS50948">
    <property type="entry name" value="PAN"/>
    <property type="match status" value="1"/>
</dbReference>
<evidence type="ECO:0000313" key="3">
    <source>
        <dbReference type="Proteomes" id="UP000095283"/>
    </source>
</evidence>